<gene>
    <name evidence="3" type="ORF">SpAn4DRAFT_4828</name>
</gene>
<protein>
    <recommendedName>
        <fullName evidence="2">Zinc-ribbon domain-containing protein</fullName>
    </recommendedName>
</protein>
<keyword evidence="1" id="KW-0812">Transmembrane</keyword>
<evidence type="ECO:0000313" key="4">
    <source>
        <dbReference type="Proteomes" id="UP000049855"/>
    </source>
</evidence>
<keyword evidence="1" id="KW-0472">Membrane</keyword>
<evidence type="ECO:0000256" key="1">
    <source>
        <dbReference type="SAM" id="Phobius"/>
    </source>
</evidence>
<sequence>MENKFCVKCGSELGDGIKFCTNCGTPVNPEAIHELNGGGLQSIAQKVKSLTGTSKAVIGAVIGLCAIIWLLFGTVKTTSSPALQIKAAEMIDDYIRDQASAETKYKDKKVSITGRLARKNQFNNSQNYAMYIADKTVGERTYTIVIDIPKEQVDAVNKVKLGDFVSAEGTCVGIVKQNNPTEISVQIHSTKVNQ</sequence>
<reference evidence="4" key="1">
    <citation type="submission" date="2015-03" db="EMBL/GenBank/DDBJ databases">
        <authorList>
            <person name="Nijsse Bart"/>
        </authorList>
    </citation>
    <scope>NUCLEOTIDE SEQUENCE [LARGE SCALE GENOMIC DNA]</scope>
</reference>
<feature type="domain" description="Zinc-ribbon" evidence="2">
    <location>
        <begin position="5"/>
        <end position="27"/>
    </location>
</feature>
<dbReference type="Proteomes" id="UP000049855">
    <property type="component" value="Unassembled WGS sequence"/>
</dbReference>
<dbReference type="InterPro" id="IPR026870">
    <property type="entry name" value="Zinc_ribbon_dom"/>
</dbReference>
<feature type="transmembrane region" description="Helical" evidence="1">
    <location>
        <begin position="56"/>
        <end position="75"/>
    </location>
</feature>
<keyword evidence="4" id="KW-1185">Reference proteome</keyword>
<evidence type="ECO:0000313" key="3">
    <source>
        <dbReference type="EMBL" id="CQR69963.1"/>
    </source>
</evidence>
<keyword evidence="1" id="KW-1133">Transmembrane helix</keyword>
<dbReference type="EMBL" id="CTRP01000001">
    <property type="protein sequence ID" value="CQR69963.1"/>
    <property type="molecule type" value="Genomic_DNA"/>
</dbReference>
<proteinExistence type="predicted"/>
<dbReference type="Pfam" id="PF12869">
    <property type="entry name" value="tRNA_anti-like"/>
    <property type="match status" value="1"/>
</dbReference>
<dbReference type="InterPro" id="IPR012340">
    <property type="entry name" value="NA-bd_OB-fold"/>
</dbReference>
<evidence type="ECO:0000259" key="2">
    <source>
        <dbReference type="Pfam" id="PF13240"/>
    </source>
</evidence>
<organism evidence="3 4">
    <name type="scientific">Sporomusa ovata</name>
    <dbReference type="NCBI Taxonomy" id="2378"/>
    <lineage>
        <taxon>Bacteria</taxon>
        <taxon>Bacillati</taxon>
        <taxon>Bacillota</taxon>
        <taxon>Negativicutes</taxon>
        <taxon>Selenomonadales</taxon>
        <taxon>Sporomusaceae</taxon>
        <taxon>Sporomusa</taxon>
    </lineage>
</organism>
<dbReference type="RefSeq" id="WP_021168234.1">
    <property type="nucleotide sequence ID" value="NZ_CTRP01000001.1"/>
</dbReference>
<dbReference type="Pfam" id="PF13240">
    <property type="entry name" value="Zn_Ribbon_1"/>
    <property type="match status" value="1"/>
</dbReference>
<dbReference type="Gene3D" id="2.40.50.140">
    <property type="entry name" value="Nucleic acid-binding proteins"/>
    <property type="match status" value="1"/>
</dbReference>
<name>A0A0U1KST1_9FIRM</name>
<dbReference type="AlphaFoldDB" id="A0A0U1KST1"/>
<accession>A0A0U1KST1</accession>
<dbReference type="InterPro" id="IPR024422">
    <property type="entry name" value="Protein_unknown_function_OB"/>
</dbReference>